<proteinExistence type="predicted"/>
<sequence length="114" mass="12488">MVENMRRVVPIRRRHLRLASGREGASSARALHGRRGELRGTLHGQQGELRCALHGRRMAGGGQLRAGPPWPAGVSSGGPRRRRARVPAGMGSSVRSQGVSRKKISRWGKEKGRR</sequence>
<dbReference type="EMBL" id="CM016558">
    <property type="protein sequence ID" value="TKW06556.1"/>
    <property type="molecule type" value="Genomic_DNA"/>
</dbReference>
<reference evidence="2" key="1">
    <citation type="submission" date="2019-03" db="EMBL/GenBank/DDBJ databases">
        <title>WGS assembly of Setaria viridis.</title>
        <authorList>
            <person name="Huang P."/>
            <person name="Jenkins J."/>
            <person name="Grimwood J."/>
            <person name="Barry K."/>
            <person name="Healey A."/>
            <person name="Mamidi S."/>
            <person name="Sreedasyam A."/>
            <person name="Shu S."/>
            <person name="Feldman M."/>
            <person name="Wu J."/>
            <person name="Yu Y."/>
            <person name="Chen C."/>
            <person name="Johnson J."/>
            <person name="Rokhsar D."/>
            <person name="Baxter I."/>
            <person name="Schmutz J."/>
            <person name="Brutnell T."/>
            <person name="Kellogg E."/>
        </authorList>
    </citation>
    <scope>NUCLEOTIDE SEQUENCE [LARGE SCALE GENOMIC DNA]</scope>
</reference>
<protein>
    <submittedName>
        <fullName evidence="2">Uncharacterized protein</fullName>
    </submittedName>
</protein>
<name>A0A4V6D4L1_SETVI</name>
<accession>A0A4V6D4L1</accession>
<feature type="region of interest" description="Disordered" evidence="1">
    <location>
        <begin position="59"/>
        <end position="114"/>
    </location>
</feature>
<organism evidence="2 3">
    <name type="scientific">Setaria viridis</name>
    <name type="common">Green bristlegrass</name>
    <name type="synonym">Setaria italica subsp. viridis</name>
    <dbReference type="NCBI Taxonomy" id="4556"/>
    <lineage>
        <taxon>Eukaryota</taxon>
        <taxon>Viridiplantae</taxon>
        <taxon>Streptophyta</taxon>
        <taxon>Embryophyta</taxon>
        <taxon>Tracheophyta</taxon>
        <taxon>Spermatophyta</taxon>
        <taxon>Magnoliopsida</taxon>
        <taxon>Liliopsida</taxon>
        <taxon>Poales</taxon>
        <taxon>Poaceae</taxon>
        <taxon>PACMAD clade</taxon>
        <taxon>Panicoideae</taxon>
        <taxon>Panicodae</taxon>
        <taxon>Paniceae</taxon>
        <taxon>Cenchrinae</taxon>
        <taxon>Setaria</taxon>
    </lineage>
</organism>
<evidence type="ECO:0000256" key="1">
    <source>
        <dbReference type="SAM" id="MobiDB-lite"/>
    </source>
</evidence>
<dbReference type="AlphaFoldDB" id="A0A4V6D4L1"/>
<gene>
    <name evidence="2" type="ORF">SEVIR_7G247750v2</name>
</gene>
<evidence type="ECO:0000313" key="2">
    <source>
        <dbReference type="EMBL" id="TKW06556.1"/>
    </source>
</evidence>
<dbReference type="Proteomes" id="UP000298652">
    <property type="component" value="Chromosome 7"/>
</dbReference>
<dbReference type="Gramene" id="TKW06556">
    <property type="protein sequence ID" value="TKW06556"/>
    <property type="gene ID" value="SEVIR_7G247750v2"/>
</dbReference>
<keyword evidence="3" id="KW-1185">Reference proteome</keyword>
<evidence type="ECO:0000313" key="3">
    <source>
        <dbReference type="Proteomes" id="UP000298652"/>
    </source>
</evidence>